<feature type="chain" id="PRO_5045838760" description="Amidohydrolase" evidence="1">
    <location>
        <begin position="21"/>
        <end position="165"/>
    </location>
</feature>
<evidence type="ECO:0000313" key="2">
    <source>
        <dbReference type="EMBL" id="MCP1259744.1"/>
    </source>
</evidence>
<evidence type="ECO:0008006" key="4">
    <source>
        <dbReference type="Google" id="ProtNLM"/>
    </source>
</evidence>
<dbReference type="PANTHER" id="PTHR43135:SF3">
    <property type="entry name" value="ALPHA-D-RIBOSE 1-METHYLPHOSPHONATE 5-TRIPHOSPHATE DIPHOSPHATASE"/>
    <property type="match status" value="1"/>
</dbReference>
<reference evidence="2 3" key="1">
    <citation type="submission" date="2022-06" db="EMBL/GenBank/DDBJ databases">
        <title>Acetobacer genomes from food samples.</title>
        <authorList>
            <person name="Sombolestani A."/>
        </authorList>
    </citation>
    <scope>NUCLEOTIDE SEQUENCE [LARGE SCALE GENOMIC DNA]</scope>
    <source>
        <strain evidence="2 3">R-83285</strain>
    </source>
</reference>
<comment type="caution">
    <text evidence="2">The sequence shown here is derived from an EMBL/GenBank/DDBJ whole genome shotgun (WGS) entry which is preliminary data.</text>
</comment>
<gene>
    <name evidence="2" type="ORF">NKW50_14220</name>
</gene>
<dbReference type="RefSeq" id="WP_165992954.1">
    <property type="nucleotide sequence ID" value="NZ_JAMYZY010000050.1"/>
</dbReference>
<protein>
    <recommendedName>
        <fullName evidence="4">Amidohydrolase</fullName>
    </recommendedName>
</protein>
<dbReference type="PANTHER" id="PTHR43135">
    <property type="entry name" value="ALPHA-D-RIBOSE 1-METHYLPHOSPHONATE 5-TRIPHOSPHATE DIPHOSPHATASE"/>
    <property type="match status" value="1"/>
</dbReference>
<sequence>MKPVVIAASLLLAAPVLGHAQTTPVALTHVRIIDGTGAPPTENGTVLMQDGTIVAAGRAIPVPPNAQILDRSGMSVLPGLISDHSHVGQLVGVHTGAQFYTADNITSEQAQYRRYGVTTVTALGNNVPRVFDPMRKDAHMGLLPVDLFGVDQGIGVPKSLNQKGV</sequence>
<evidence type="ECO:0000256" key="1">
    <source>
        <dbReference type="SAM" id="SignalP"/>
    </source>
</evidence>
<proteinExistence type="predicted"/>
<dbReference type="EMBL" id="JAMYZZ010000049">
    <property type="protein sequence ID" value="MCP1259744.1"/>
    <property type="molecule type" value="Genomic_DNA"/>
</dbReference>
<organism evidence="2 3">
    <name type="scientific">Acetobacter lambici</name>
    <dbReference type="NCBI Taxonomy" id="1332824"/>
    <lineage>
        <taxon>Bacteria</taxon>
        <taxon>Pseudomonadati</taxon>
        <taxon>Pseudomonadota</taxon>
        <taxon>Alphaproteobacteria</taxon>
        <taxon>Acetobacterales</taxon>
        <taxon>Acetobacteraceae</taxon>
        <taxon>Acetobacter</taxon>
    </lineage>
</organism>
<keyword evidence="3" id="KW-1185">Reference proteome</keyword>
<dbReference type="InterPro" id="IPR051781">
    <property type="entry name" value="Metallo-dep_Hydrolase"/>
</dbReference>
<dbReference type="Proteomes" id="UP001523528">
    <property type="component" value="Unassembled WGS sequence"/>
</dbReference>
<feature type="signal peptide" evidence="1">
    <location>
        <begin position="1"/>
        <end position="20"/>
    </location>
</feature>
<evidence type="ECO:0000313" key="3">
    <source>
        <dbReference type="Proteomes" id="UP001523528"/>
    </source>
</evidence>
<keyword evidence="1" id="KW-0732">Signal</keyword>
<dbReference type="Gene3D" id="2.30.40.10">
    <property type="entry name" value="Urease, subunit C, domain 1"/>
    <property type="match status" value="1"/>
</dbReference>
<dbReference type="InterPro" id="IPR011059">
    <property type="entry name" value="Metal-dep_hydrolase_composite"/>
</dbReference>
<dbReference type="Gene3D" id="3.20.20.140">
    <property type="entry name" value="Metal-dependent hydrolases"/>
    <property type="match status" value="1"/>
</dbReference>
<accession>A0ABT1F3G3</accession>
<name>A0ABT1F3G3_9PROT</name>
<dbReference type="SUPFAM" id="SSF51338">
    <property type="entry name" value="Composite domain of metallo-dependent hydrolases"/>
    <property type="match status" value="1"/>
</dbReference>